<keyword evidence="4" id="KW-1185">Reference proteome</keyword>
<dbReference type="EMBL" id="BMAT01003145">
    <property type="protein sequence ID" value="GFS21067.1"/>
    <property type="molecule type" value="Genomic_DNA"/>
</dbReference>
<feature type="compositionally biased region" description="Acidic residues" evidence="1">
    <location>
        <begin position="135"/>
        <end position="145"/>
    </location>
</feature>
<reference evidence="3 4" key="1">
    <citation type="journal article" date="2021" name="Elife">
        <title>Chloroplast acquisition without the gene transfer in kleptoplastic sea slugs, Plakobranchus ocellatus.</title>
        <authorList>
            <person name="Maeda T."/>
            <person name="Takahashi S."/>
            <person name="Yoshida T."/>
            <person name="Shimamura S."/>
            <person name="Takaki Y."/>
            <person name="Nagai Y."/>
            <person name="Toyoda A."/>
            <person name="Suzuki Y."/>
            <person name="Arimoto A."/>
            <person name="Ishii H."/>
            <person name="Satoh N."/>
            <person name="Nishiyama T."/>
            <person name="Hasebe M."/>
            <person name="Maruyama T."/>
            <person name="Minagawa J."/>
            <person name="Obokata J."/>
            <person name="Shigenobu S."/>
        </authorList>
    </citation>
    <scope>NUCLEOTIDE SEQUENCE [LARGE SCALE GENOMIC DNA]</scope>
</reference>
<organism evidence="3 4">
    <name type="scientific">Elysia marginata</name>
    <dbReference type="NCBI Taxonomy" id="1093978"/>
    <lineage>
        <taxon>Eukaryota</taxon>
        <taxon>Metazoa</taxon>
        <taxon>Spiralia</taxon>
        <taxon>Lophotrochozoa</taxon>
        <taxon>Mollusca</taxon>
        <taxon>Gastropoda</taxon>
        <taxon>Heterobranchia</taxon>
        <taxon>Euthyneura</taxon>
        <taxon>Panpulmonata</taxon>
        <taxon>Sacoglossa</taxon>
        <taxon>Placobranchoidea</taxon>
        <taxon>Plakobranchidae</taxon>
        <taxon>Elysia</taxon>
    </lineage>
</organism>
<dbReference type="Proteomes" id="UP000762676">
    <property type="component" value="Unassembled WGS sequence"/>
</dbReference>
<dbReference type="Gene3D" id="1.25.10.10">
    <property type="entry name" value="Leucine-rich Repeat Variant"/>
    <property type="match status" value="1"/>
</dbReference>
<keyword evidence="2" id="KW-0812">Transmembrane</keyword>
<evidence type="ECO:0000313" key="3">
    <source>
        <dbReference type="EMBL" id="GFS21067.1"/>
    </source>
</evidence>
<dbReference type="AlphaFoldDB" id="A0AAV4JHX2"/>
<feature type="region of interest" description="Disordered" evidence="1">
    <location>
        <begin position="41"/>
        <end position="174"/>
    </location>
</feature>
<sequence length="446" mass="48775">MGSPDGTKIALGLLASTSALILSYILLKKYGFRANQTKLEETENEFHERLEETTKQYEDKTEKEPTVVLPQEKTPAASTYDNEGGDDGQNQTSFIVLDDLHGAAPPEGDNGVRKSDKSSDESSYDVVEDDRMAEMEEVDNEEQDRADENASAKSPGTEKSAGDRLNLESSLETSMVMVEEAEQSNIEKSASSFYTSADENFGVTPLEDSSKLDKKTEEDDMTRSDQAMMELSATEDETTVMYKSGSVGNDTVTLEGKDSGNDVAPVVEDFVVPDKEASEEAGLEQHIDNPAVQAKLESHAITDAVLRANLEVAPVDAAAAETLFPQQGERELNMAEVTEVLSKCQSTPMSVTKEDIGLLVHLMRKNMPELQATVLNSIVRIAAFNQNTRNIRESGCPEEIVYQLRTNSEALITGETEAETLLTSICQVLTNLSMDPKAHPKLEVIN</sequence>
<name>A0AAV4JHX2_9GAST</name>
<feature type="transmembrane region" description="Helical" evidence="2">
    <location>
        <begin position="6"/>
        <end position="27"/>
    </location>
</feature>
<keyword evidence="2" id="KW-0472">Membrane</keyword>
<evidence type="ECO:0000256" key="1">
    <source>
        <dbReference type="SAM" id="MobiDB-lite"/>
    </source>
</evidence>
<proteinExistence type="predicted"/>
<feature type="compositionally biased region" description="Basic and acidic residues" evidence="1">
    <location>
        <begin position="41"/>
        <end position="65"/>
    </location>
</feature>
<accession>A0AAV4JHX2</accession>
<evidence type="ECO:0008006" key="5">
    <source>
        <dbReference type="Google" id="ProtNLM"/>
    </source>
</evidence>
<dbReference type="InterPro" id="IPR011989">
    <property type="entry name" value="ARM-like"/>
</dbReference>
<evidence type="ECO:0000256" key="2">
    <source>
        <dbReference type="SAM" id="Phobius"/>
    </source>
</evidence>
<feature type="region of interest" description="Disordered" evidence="1">
    <location>
        <begin position="200"/>
        <end position="222"/>
    </location>
</feature>
<evidence type="ECO:0000313" key="4">
    <source>
        <dbReference type="Proteomes" id="UP000762676"/>
    </source>
</evidence>
<gene>
    <name evidence="3" type="ORF">ElyMa_001586300</name>
</gene>
<keyword evidence="2" id="KW-1133">Transmembrane helix</keyword>
<feature type="compositionally biased region" description="Basic and acidic residues" evidence="1">
    <location>
        <begin position="110"/>
        <end position="120"/>
    </location>
</feature>
<feature type="compositionally biased region" description="Basic and acidic residues" evidence="1">
    <location>
        <begin position="208"/>
        <end position="222"/>
    </location>
</feature>
<comment type="caution">
    <text evidence="3">The sequence shown here is derived from an EMBL/GenBank/DDBJ whole genome shotgun (WGS) entry which is preliminary data.</text>
</comment>
<protein>
    <recommendedName>
        <fullName evidence="5">Armadillo repeat-containing domain-containing protein</fullName>
    </recommendedName>
</protein>